<dbReference type="GeneID" id="43606181"/>
<dbReference type="PROSITE" id="PS50048">
    <property type="entry name" value="ZN2_CY6_FUNGAL_2"/>
    <property type="match status" value="1"/>
</dbReference>
<evidence type="ECO:0000256" key="3">
    <source>
        <dbReference type="ARBA" id="ARBA00023015"/>
    </source>
</evidence>
<keyword evidence="3" id="KW-0805">Transcription regulation</keyword>
<dbReference type="Gene3D" id="4.10.240.10">
    <property type="entry name" value="Zn(2)-C6 fungal-type DNA-binding domain"/>
    <property type="match status" value="1"/>
</dbReference>
<evidence type="ECO:0000313" key="9">
    <source>
        <dbReference type="EMBL" id="KAF4488832.1"/>
    </source>
</evidence>
<evidence type="ECO:0000256" key="1">
    <source>
        <dbReference type="ARBA" id="ARBA00004123"/>
    </source>
</evidence>
<dbReference type="InterPro" id="IPR001138">
    <property type="entry name" value="Zn2Cys6_DnaBD"/>
</dbReference>
<evidence type="ECO:0000256" key="4">
    <source>
        <dbReference type="ARBA" id="ARBA00023125"/>
    </source>
</evidence>
<feature type="region of interest" description="Disordered" evidence="7">
    <location>
        <begin position="56"/>
        <end position="118"/>
    </location>
</feature>
<dbReference type="InterPro" id="IPR051089">
    <property type="entry name" value="prtT"/>
</dbReference>
<dbReference type="GO" id="GO:0000976">
    <property type="term" value="F:transcription cis-regulatory region binding"/>
    <property type="evidence" value="ECO:0007669"/>
    <property type="project" value="TreeGrafter"/>
</dbReference>
<accession>A0A7J6JFJ5</accession>
<dbReference type="InterPro" id="IPR007219">
    <property type="entry name" value="XnlR_reg_dom"/>
</dbReference>
<evidence type="ECO:0000259" key="8">
    <source>
        <dbReference type="PROSITE" id="PS50048"/>
    </source>
</evidence>
<dbReference type="GO" id="GO:0008270">
    <property type="term" value="F:zinc ion binding"/>
    <property type="evidence" value="ECO:0007669"/>
    <property type="project" value="InterPro"/>
</dbReference>
<reference evidence="9 10" key="1">
    <citation type="submission" date="2012-08" db="EMBL/GenBank/DDBJ databases">
        <authorList>
            <person name="Gan P.H.P."/>
            <person name="Ikeda K."/>
            <person name="Irieda H."/>
            <person name="Narusaka M."/>
            <person name="O'Connell R.J."/>
            <person name="Narusaka Y."/>
            <person name="Takano Y."/>
            <person name="Kubo Y."/>
            <person name="Shirasu K."/>
        </authorList>
    </citation>
    <scope>NUCLEOTIDE SEQUENCE [LARGE SCALE GENOMIC DNA]</scope>
    <source>
        <strain evidence="9 10">Nara gc5</strain>
    </source>
</reference>
<keyword evidence="4" id="KW-0238">DNA-binding</keyword>
<dbReference type="CDD" id="cd12148">
    <property type="entry name" value="fungal_TF_MHR"/>
    <property type="match status" value="1"/>
</dbReference>
<evidence type="ECO:0000313" key="10">
    <source>
        <dbReference type="Proteomes" id="UP000011096"/>
    </source>
</evidence>
<sequence>MEALSEAPRGPKSVVKACLPCRTVKMRCVVEENGTICARCSRKSLNCVFQDHRRGRKPGTRIAKRHSASSRHLASTPPPEQTSSTEQPYDDSTAATAVQKSPDWDNETREDDPAIPSDDPIQLGLVNLSIASSLFENFMVTLNPYISQLDPHLHSFSRVRKKSAFLLTVILAAAAKAFNPALNKKLRDHAEDMLADSFRRGSKSIETAQAIMMMTYWKDPEDTRAWMYLGYIIRMGMELGWHRLAPYSLKTSDIGTDHEIREARNIERTWLVLFVYDRSMSLQTGKPWMIERSGFIESVEAWCKDPTAISNDRLLGALVTLRLLSSEVFRLLGSRSNRARAGQLHTLESLLAIINGRIEEWEGRWLKLADQDSCHPFLIQFYGTHLRLQLFSLPLQETLDQPDEGSSHRMEALWVSYSSALEMLHLICRHSSWLYFAQDSVHVMTAYSAAFLIKLLMSAPESVTRQIEPAIRSAISGAAVVFSQQAAPPGSSCALQAKFLDNITTRFPKESSYVHGRGQDQSTAVQAGERFTISSTQPNCDDSRWDFSETASFIAPIRGANIAGTGLTFESAEEATWASLIAEAGFSAQDGVFFG</sequence>
<dbReference type="SMART" id="SM00906">
    <property type="entry name" value="Fungal_trans"/>
    <property type="match status" value="1"/>
</dbReference>
<dbReference type="AlphaFoldDB" id="A0A7J6JFJ5"/>
<dbReference type="GO" id="GO:0005634">
    <property type="term" value="C:nucleus"/>
    <property type="evidence" value="ECO:0007669"/>
    <property type="project" value="UniProtKB-SubCell"/>
</dbReference>
<feature type="domain" description="Zn(2)-C6 fungal-type" evidence="8">
    <location>
        <begin position="17"/>
        <end position="49"/>
    </location>
</feature>
<dbReference type="OrthoDB" id="3163292at2759"/>
<dbReference type="PANTHER" id="PTHR31845:SF17">
    <property type="entry name" value="ZN(II)2CYS6 TRANSCRIPTION FACTOR (EUROFUNG)"/>
    <property type="match status" value="1"/>
</dbReference>
<keyword evidence="2" id="KW-0479">Metal-binding</keyword>
<proteinExistence type="predicted"/>
<dbReference type="PROSITE" id="PS00463">
    <property type="entry name" value="ZN2_CY6_FUNGAL_1"/>
    <property type="match status" value="1"/>
</dbReference>
<gene>
    <name evidence="9" type="primary">priB-1</name>
    <name evidence="9" type="ORF">CGGC5_v004538</name>
</gene>
<dbReference type="CDD" id="cd00067">
    <property type="entry name" value="GAL4"/>
    <property type="match status" value="1"/>
</dbReference>
<reference evidence="9 10" key="2">
    <citation type="submission" date="2020-04" db="EMBL/GenBank/DDBJ databases">
        <title>Genome sequencing and assembly of multiple isolates from the Colletotrichum gloeosporioides species complex.</title>
        <authorList>
            <person name="Gan P."/>
            <person name="Shirasu K."/>
        </authorList>
    </citation>
    <scope>NUCLEOTIDE SEQUENCE [LARGE SCALE GENOMIC DNA]</scope>
    <source>
        <strain evidence="9 10">Nara gc5</strain>
    </source>
</reference>
<evidence type="ECO:0000256" key="5">
    <source>
        <dbReference type="ARBA" id="ARBA00023163"/>
    </source>
</evidence>
<dbReference type="SUPFAM" id="SSF57701">
    <property type="entry name" value="Zn2/Cys6 DNA-binding domain"/>
    <property type="match status" value="1"/>
</dbReference>
<dbReference type="EMBL" id="ANPB02000002">
    <property type="protein sequence ID" value="KAF4488832.1"/>
    <property type="molecule type" value="Genomic_DNA"/>
</dbReference>
<protein>
    <submittedName>
        <fullName evidence="9">Protein priB</fullName>
    </submittedName>
</protein>
<dbReference type="SMART" id="SM00066">
    <property type="entry name" value="GAL4"/>
    <property type="match status" value="1"/>
</dbReference>
<dbReference type="RefSeq" id="XP_031881048.1">
    <property type="nucleotide sequence ID" value="XM_032021984.1"/>
</dbReference>
<keyword evidence="10" id="KW-1185">Reference proteome</keyword>
<dbReference type="PANTHER" id="PTHR31845">
    <property type="entry name" value="FINGER DOMAIN PROTEIN, PUTATIVE-RELATED"/>
    <property type="match status" value="1"/>
</dbReference>
<organism evidence="9 10">
    <name type="scientific">Colletotrichum fructicola (strain Nara gc5)</name>
    <name type="common">Anthracnose fungus</name>
    <name type="synonym">Colletotrichum gloeosporioides (strain Nara gc5)</name>
    <dbReference type="NCBI Taxonomy" id="1213859"/>
    <lineage>
        <taxon>Eukaryota</taxon>
        <taxon>Fungi</taxon>
        <taxon>Dikarya</taxon>
        <taxon>Ascomycota</taxon>
        <taxon>Pezizomycotina</taxon>
        <taxon>Sordariomycetes</taxon>
        <taxon>Hypocreomycetidae</taxon>
        <taxon>Glomerellales</taxon>
        <taxon>Glomerellaceae</taxon>
        <taxon>Colletotrichum</taxon>
        <taxon>Colletotrichum gloeosporioides species complex</taxon>
    </lineage>
</organism>
<keyword evidence="5" id="KW-0804">Transcription</keyword>
<evidence type="ECO:0000256" key="2">
    <source>
        <dbReference type="ARBA" id="ARBA00022723"/>
    </source>
</evidence>
<comment type="subcellular location">
    <subcellularLocation>
        <location evidence="1">Nucleus</location>
    </subcellularLocation>
</comment>
<name>A0A7J6JFJ5_COLFN</name>
<dbReference type="InParanoid" id="A0A7J6JFJ5"/>
<comment type="caution">
    <text evidence="9">The sequence shown here is derived from an EMBL/GenBank/DDBJ whole genome shotgun (WGS) entry which is preliminary data.</text>
</comment>
<evidence type="ECO:0000256" key="6">
    <source>
        <dbReference type="ARBA" id="ARBA00023242"/>
    </source>
</evidence>
<evidence type="ECO:0000256" key="7">
    <source>
        <dbReference type="SAM" id="MobiDB-lite"/>
    </source>
</evidence>
<dbReference type="GO" id="GO:0000981">
    <property type="term" value="F:DNA-binding transcription factor activity, RNA polymerase II-specific"/>
    <property type="evidence" value="ECO:0007669"/>
    <property type="project" value="InterPro"/>
</dbReference>
<feature type="compositionally biased region" description="Basic residues" evidence="7">
    <location>
        <begin position="56"/>
        <end position="69"/>
    </location>
</feature>
<keyword evidence="6" id="KW-0539">Nucleus</keyword>
<dbReference type="InterPro" id="IPR036864">
    <property type="entry name" value="Zn2-C6_fun-type_DNA-bd_sf"/>
</dbReference>
<dbReference type="Pfam" id="PF04082">
    <property type="entry name" value="Fungal_trans"/>
    <property type="match status" value="1"/>
</dbReference>
<dbReference type="GO" id="GO:0006351">
    <property type="term" value="P:DNA-templated transcription"/>
    <property type="evidence" value="ECO:0007669"/>
    <property type="project" value="InterPro"/>
</dbReference>
<dbReference type="Proteomes" id="UP000011096">
    <property type="component" value="Unassembled WGS sequence"/>
</dbReference>